<name>A0AAV7K4W1_9METZ</name>
<dbReference type="GO" id="GO:0005739">
    <property type="term" value="C:mitochondrion"/>
    <property type="evidence" value="ECO:0007669"/>
    <property type="project" value="TreeGrafter"/>
</dbReference>
<dbReference type="GO" id="GO:0008470">
    <property type="term" value="F:3-methylbutanoyl-CoA dehydrogenase activity"/>
    <property type="evidence" value="ECO:0007669"/>
    <property type="project" value="TreeGrafter"/>
</dbReference>
<organism evidence="2 4">
    <name type="scientific">Oopsacas minuta</name>
    <dbReference type="NCBI Taxonomy" id="111878"/>
    <lineage>
        <taxon>Eukaryota</taxon>
        <taxon>Metazoa</taxon>
        <taxon>Porifera</taxon>
        <taxon>Hexactinellida</taxon>
        <taxon>Hexasterophora</taxon>
        <taxon>Lyssacinosida</taxon>
        <taxon>Leucopsacidae</taxon>
        <taxon>Oopsacas</taxon>
    </lineage>
</organism>
<dbReference type="GO" id="GO:0050660">
    <property type="term" value="F:flavin adenine dinucleotide binding"/>
    <property type="evidence" value="ECO:0007669"/>
    <property type="project" value="InterPro"/>
</dbReference>
<keyword evidence="4" id="KW-1185">Reference proteome</keyword>
<dbReference type="PANTHER" id="PTHR43884">
    <property type="entry name" value="ACYL-COA DEHYDROGENASE"/>
    <property type="match status" value="1"/>
</dbReference>
<sequence length="144" mass="15982">MFKTLRRICATRTHCATWRRWQTTSPSLATSGNVSNAGIEVDDKVSGLTDLQIQLRQSVRAFCTEHLAPYADRIDKDNGWSQLREFFRKCGGMGLLGITAEEEYGGVRMGFTEHCVVMEEMSRASGSIALSYGAHSNLCVNQVS</sequence>
<dbReference type="Pfam" id="PF02771">
    <property type="entry name" value="Acyl-CoA_dh_N"/>
    <property type="match status" value="1"/>
</dbReference>
<dbReference type="InterPro" id="IPR013786">
    <property type="entry name" value="AcylCoA_DH/ox_N"/>
</dbReference>
<dbReference type="FunFam" id="1.10.540.10:FF:000007">
    <property type="entry name" value="Isovaleryl-CoA dehydrogenase, mitochondrial"/>
    <property type="match status" value="1"/>
</dbReference>
<dbReference type="SUPFAM" id="SSF56645">
    <property type="entry name" value="Acyl-CoA dehydrogenase NM domain-like"/>
    <property type="match status" value="1"/>
</dbReference>
<dbReference type="Gene3D" id="1.10.540.10">
    <property type="entry name" value="Acyl-CoA dehydrogenase/oxidase, N-terminal domain"/>
    <property type="match status" value="1"/>
</dbReference>
<accession>A0AAV7K4W1</accession>
<evidence type="ECO:0000259" key="1">
    <source>
        <dbReference type="Pfam" id="PF02771"/>
    </source>
</evidence>
<dbReference type="EMBL" id="JAKMXF010000144">
    <property type="protein sequence ID" value="KAI6656314.1"/>
    <property type="molecule type" value="Genomic_DNA"/>
</dbReference>
<reference evidence="2 4" key="2">
    <citation type="journal article" date="2023" name="BMC Biol.">
        <title>The compact genome of the sponge Oopsacas minuta (Hexactinellida) is lacking key metazoan core genes.</title>
        <authorList>
            <person name="Santini S."/>
            <person name="Schenkelaars Q."/>
            <person name="Jourda C."/>
            <person name="Duchesne M."/>
            <person name="Belahbib H."/>
            <person name="Rocher C."/>
            <person name="Selva M."/>
            <person name="Riesgo A."/>
            <person name="Vervoort M."/>
            <person name="Leys S.P."/>
            <person name="Kodjabachian L."/>
            <person name="Le Bivic A."/>
            <person name="Borchiellini C."/>
            <person name="Claverie J.M."/>
            <person name="Renard E."/>
        </authorList>
    </citation>
    <scope>NUCLEOTIDE SEQUENCE [LARGE SCALE GENOMIC DNA]</scope>
    <source>
        <strain evidence="2">SPO-2</strain>
    </source>
</reference>
<dbReference type="AlphaFoldDB" id="A0AAV7K4W1"/>
<protein>
    <submittedName>
        <fullName evidence="2">Isovaleryl-CoA dehydrogenase, mitochondrial</fullName>
    </submittedName>
</protein>
<evidence type="ECO:0000313" key="3">
    <source>
        <dbReference type="EMBL" id="KAI6656314.1"/>
    </source>
</evidence>
<evidence type="ECO:0000313" key="4">
    <source>
        <dbReference type="Proteomes" id="UP001165289"/>
    </source>
</evidence>
<feature type="domain" description="Acyl-CoA dehydrogenase/oxidase N-terminal" evidence="1">
    <location>
        <begin position="50"/>
        <end position="142"/>
    </location>
</feature>
<dbReference type="Proteomes" id="UP001165289">
    <property type="component" value="Unassembled WGS sequence"/>
</dbReference>
<gene>
    <name evidence="2" type="ORF">LOD99_1092</name>
    <name evidence="3" type="ORF">LOD99_1114</name>
</gene>
<dbReference type="InterPro" id="IPR037069">
    <property type="entry name" value="AcylCoA_DH/ox_N_sf"/>
</dbReference>
<dbReference type="EMBL" id="JAKMXF010000144">
    <property type="protein sequence ID" value="KAI6656292.1"/>
    <property type="molecule type" value="Genomic_DNA"/>
</dbReference>
<reference evidence="2" key="1">
    <citation type="submission" date="2022-02" db="EMBL/GenBank/DDBJ databases">
        <authorList>
            <person name="Santini S."/>
            <person name="Jourda C."/>
            <person name="Belahbib H."/>
            <person name="Rocher C."/>
            <person name="Selva M."/>
            <person name="Borchiellini C."/>
            <person name="Renard E."/>
        </authorList>
    </citation>
    <scope>NUCLEOTIDE SEQUENCE</scope>
    <source>
        <strain evidence="2">SPO-2</strain>
    </source>
</reference>
<evidence type="ECO:0000313" key="2">
    <source>
        <dbReference type="EMBL" id="KAI6656292.1"/>
    </source>
</evidence>
<dbReference type="GO" id="GO:0006552">
    <property type="term" value="P:L-leucine catabolic process"/>
    <property type="evidence" value="ECO:0007669"/>
    <property type="project" value="TreeGrafter"/>
</dbReference>
<proteinExistence type="predicted"/>
<comment type="caution">
    <text evidence="2">The sequence shown here is derived from an EMBL/GenBank/DDBJ whole genome shotgun (WGS) entry which is preliminary data.</text>
</comment>
<dbReference type="InterPro" id="IPR009100">
    <property type="entry name" value="AcylCoA_DH/oxidase_NM_dom_sf"/>
</dbReference>
<dbReference type="PANTHER" id="PTHR43884:SF12">
    <property type="entry name" value="ISOVALERYL-COA DEHYDROGENASE, MITOCHONDRIAL-RELATED"/>
    <property type="match status" value="1"/>
</dbReference>